<dbReference type="InterPro" id="IPR050582">
    <property type="entry name" value="HAD-like_SerB"/>
</dbReference>
<dbReference type="PANTHER" id="PTHR43344:SF13">
    <property type="entry name" value="PHOSPHATASE RV3661-RELATED"/>
    <property type="match status" value="1"/>
</dbReference>
<evidence type="ECO:0000313" key="5">
    <source>
        <dbReference type="EMBL" id="KAL1591042.1"/>
    </source>
</evidence>
<name>A0AB34L1F1_9PEZI</name>
<proteinExistence type="predicted"/>
<dbReference type="RefSeq" id="XP_069234147.1">
    <property type="nucleotide sequence ID" value="XM_069368961.1"/>
</dbReference>
<keyword evidence="3" id="KW-0460">Magnesium</keyword>
<keyword evidence="6" id="KW-1185">Reference proteome</keyword>
<dbReference type="EMBL" id="JAAQHG020000001">
    <property type="protein sequence ID" value="KAL1591042.1"/>
    <property type="molecule type" value="Genomic_DNA"/>
</dbReference>
<reference evidence="5 6" key="1">
    <citation type="journal article" date="2020" name="Microbiol. Resour. Announc.">
        <title>Draft Genome Sequence of a Cladosporium Species Isolated from the Mesophotic Ascidian Didemnum maculosum.</title>
        <authorList>
            <person name="Gioti A."/>
            <person name="Siaperas R."/>
            <person name="Nikolaivits E."/>
            <person name="Le Goff G."/>
            <person name="Ouazzani J."/>
            <person name="Kotoulas G."/>
            <person name="Topakas E."/>
        </authorList>
    </citation>
    <scope>NUCLEOTIDE SEQUENCE [LARGE SCALE GENOMIC DNA]</scope>
    <source>
        <strain evidence="5 6">TM138-S3</strain>
    </source>
</reference>
<dbReference type="Gene3D" id="1.20.1440.310">
    <property type="match status" value="1"/>
</dbReference>
<dbReference type="Gene3D" id="3.40.50.1000">
    <property type="entry name" value="HAD superfamily/HAD-like"/>
    <property type="match status" value="1"/>
</dbReference>
<dbReference type="GO" id="GO:0046872">
    <property type="term" value="F:metal ion binding"/>
    <property type="evidence" value="ECO:0007669"/>
    <property type="project" value="UniProtKB-KW"/>
</dbReference>
<dbReference type="PANTHER" id="PTHR43344">
    <property type="entry name" value="PHOSPHOSERINE PHOSPHATASE"/>
    <property type="match status" value="1"/>
</dbReference>
<evidence type="ECO:0008006" key="7">
    <source>
        <dbReference type="Google" id="ProtNLM"/>
    </source>
</evidence>
<dbReference type="AlphaFoldDB" id="A0AB34L1F1"/>
<gene>
    <name evidence="5" type="ORF">WHR41_00355</name>
</gene>
<dbReference type="InterPro" id="IPR036412">
    <property type="entry name" value="HAD-like_sf"/>
</dbReference>
<evidence type="ECO:0000256" key="1">
    <source>
        <dbReference type="ARBA" id="ARBA00022723"/>
    </source>
</evidence>
<dbReference type="SUPFAM" id="SSF56784">
    <property type="entry name" value="HAD-like"/>
    <property type="match status" value="1"/>
</dbReference>
<organism evidence="5 6">
    <name type="scientific">Cladosporium halotolerans</name>
    <dbReference type="NCBI Taxonomy" id="1052096"/>
    <lineage>
        <taxon>Eukaryota</taxon>
        <taxon>Fungi</taxon>
        <taxon>Dikarya</taxon>
        <taxon>Ascomycota</taxon>
        <taxon>Pezizomycotina</taxon>
        <taxon>Dothideomycetes</taxon>
        <taxon>Dothideomycetidae</taxon>
        <taxon>Cladosporiales</taxon>
        <taxon>Cladosporiaceae</taxon>
        <taxon>Cladosporium</taxon>
    </lineage>
</organism>
<feature type="signal peptide" evidence="4">
    <location>
        <begin position="1"/>
        <end position="23"/>
    </location>
</feature>
<sequence>MRFSNCSVSAALCLASASQLASASSRLQHWPKDAAATLDKMITANANQSNYAVFDMDNTSYRFDLEESLLPFLENRGILTRWNLPSELHLVEFKDSANFTETLYSYYSRLCEIDDLICYPWVAQVWAGFTLGELKSFVDELMAYNQTIPTKYWDGDEVVDHEVNPPKIFTGQVELYNALMASGIEVYVITAAAEELVRFVASDPKYGYNVKPENVIGVTTMLRNASSGELTNSRIQIENGVYDEQSNLDLIFGTYLYTPATWFSGKWAAILTYIDQWKKPVLAGGDSPGSDGFMLFHGVDVAKGGVHLFVNKSMSAYEELSEMIEENAAGQAANNLTVTADKNWVVVLPEEIL</sequence>
<dbReference type="InterPro" id="IPR023214">
    <property type="entry name" value="HAD_sf"/>
</dbReference>
<keyword evidence="4" id="KW-0732">Signal</keyword>
<evidence type="ECO:0000256" key="3">
    <source>
        <dbReference type="ARBA" id="ARBA00022842"/>
    </source>
</evidence>
<dbReference type="GO" id="GO:0016787">
    <property type="term" value="F:hydrolase activity"/>
    <property type="evidence" value="ECO:0007669"/>
    <property type="project" value="UniProtKB-KW"/>
</dbReference>
<protein>
    <recommendedName>
        <fullName evidence="7">Phosphorylcholine phosphatase</fullName>
    </recommendedName>
</protein>
<keyword evidence="2" id="KW-0378">Hydrolase</keyword>
<evidence type="ECO:0000256" key="4">
    <source>
        <dbReference type="SAM" id="SignalP"/>
    </source>
</evidence>
<evidence type="ECO:0000256" key="2">
    <source>
        <dbReference type="ARBA" id="ARBA00022801"/>
    </source>
</evidence>
<dbReference type="Proteomes" id="UP000803884">
    <property type="component" value="Unassembled WGS sequence"/>
</dbReference>
<dbReference type="GeneID" id="96001799"/>
<feature type="chain" id="PRO_5044207234" description="Phosphorylcholine phosphatase" evidence="4">
    <location>
        <begin position="24"/>
        <end position="353"/>
    </location>
</feature>
<comment type="caution">
    <text evidence="5">The sequence shown here is derived from an EMBL/GenBank/DDBJ whole genome shotgun (WGS) entry which is preliminary data.</text>
</comment>
<evidence type="ECO:0000313" key="6">
    <source>
        <dbReference type="Proteomes" id="UP000803884"/>
    </source>
</evidence>
<accession>A0AB34L1F1</accession>
<keyword evidence="1" id="KW-0479">Metal-binding</keyword>